<protein>
    <submittedName>
        <fullName evidence="3">Uncharacterized protein</fullName>
    </submittedName>
</protein>
<dbReference type="EMBL" id="NHYE01005642">
    <property type="protein sequence ID" value="PPQ65933.1"/>
    <property type="molecule type" value="Genomic_DNA"/>
</dbReference>
<accession>A0A409VI51</accession>
<reference evidence="3 4" key="1">
    <citation type="journal article" date="2018" name="Evol. Lett.">
        <title>Horizontal gene cluster transfer increased hallucinogenic mushroom diversity.</title>
        <authorList>
            <person name="Reynolds H.T."/>
            <person name="Vijayakumar V."/>
            <person name="Gluck-Thaler E."/>
            <person name="Korotkin H.B."/>
            <person name="Matheny P.B."/>
            <person name="Slot J.C."/>
        </authorList>
    </citation>
    <scope>NUCLEOTIDE SEQUENCE [LARGE SCALE GENOMIC DNA]</scope>
    <source>
        <strain evidence="3 4">SRW20</strain>
    </source>
</reference>
<dbReference type="Gene3D" id="1.20.58.1070">
    <property type="match status" value="1"/>
</dbReference>
<name>A0A409VI51_9AGAR</name>
<dbReference type="AlphaFoldDB" id="A0A409VI51"/>
<evidence type="ECO:0000313" key="4">
    <source>
        <dbReference type="Proteomes" id="UP000284706"/>
    </source>
</evidence>
<dbReference type="PANTHER" id="PTHR12794">
    <property type="entry name" value="GEMIN2"/>
    <property type="match status" value="1"/>
</dbReference>
<comment type="caution">
    <text evidence="3">The sequence shown here is derived from an EMBL/GenBank/DDBJ whole genome shotgun (WGS) entry which is preliminary data.</text>
</comment>
<dbReference type="InterPro" id="IPR023251">
    <property type="entry name" value="Brr1"/>
</dbReference>
<dbReference type="OrthoDB" id="428895at2759"/>
<dbReference type="InterPro" id="IPR035426">
    <property type="entry name" value="Gemin2/Brr1"/>
</dbReference>
<evidence type="ECO:0000256" key="1">
    <source>
        <dbReference type="ARBA" id="ARBA00025758"/>
    </source>
</evidence>
<keyword evidence="4" id="KW-1185">Reference proteome</keyword>
<organism evidence="3 4">
    <name type="scientific">Gymnopilus dilepis</name>
    <dbReference type="NCBI Taxonomy" id="231916"/>
    <lineage>
        <taxon>Eukaryota</taxon>
        <taxon>Fungi</taxon>
        <taxon>Dikarya</taxon>
        <taxon>Basidiomycota</taxon>
        <taxon>Agaricomycotina</taxon>
        <taxon>Agaricomycetes</taxon>
        <taxon>Agaricomycetidae</taxon>
        <taxon>Agaricales</taxon>
        <taxon>Agaricineae</taxon>
        <taxon>Hymenogastraceae</taxon>
        <taxon>Gymnopilus</taxon>
    </lineage>
</organism>
<comment type="similarity">
    <text evidence="1">Belongs to the gemin-2 family.</text>
</comment>
<sequence length="376" mass="42935">MASHKRKREAFDDSDEDAPSYGKQILPVADLPDDFSGEPLDGMQYLFLVRRDARKRPDTVRAHNPYEKPEVLIAERIAPERSSAQSFLPTEAWRDKFQYRLGNFRKNFSQPTIYVGTVNGTLRHSMPDKKDRDRWWAFISGRPEAEWTSGKAKGKLSISVPLGRQVTADDKAFGEVSNTLSDIVGANEHALNMDGASTLPSPAGTPAPLSLEYLESLSQLDQNPEEDSVSNLRQFEESLTPREPTTELVKLIDERYALHLLMYFTHWINLYIKAPDRSPHLPTESHARWIFSLLSRIDEHVSADDMNLLRNLARSCIALLKIIKQQQASLSQNSTRQSHNKMKEASCWIIITAIVSTWKQRDLWMDAEDMIRRLDS</sequence>
<feature type="region of interest" description="Disordered" evidence="2">
    <location>
        <begin position="1"/>
        <end position="23"/>
    </location>
</feature>
<dbReference type="PRINTS" id="PR02039">
    <property type="entry name" value="SPLICEFRBRR1"/>
</dbReference>
<dbReference type="PANTHER" id="PTHR12794:SF0">
    <property type="entry name" value="GEM-ASSOCIATED PROTEIN 2"/>
    <property type="match status" value="1"/>
</dbReference>
<dbReference type="InParanoid" id="A0A409VI51"/>
<gene>
    <name evidence="3" type="ORF">CVT26_010695</name>
</gene>
<evidence type="ECO:0000256" key="2">
    <source>
        <dbReference type="SAM" id="MobiDB-lite"/>
    </source>
</evidence>
<dbReference type="GO" id="GO:0000387">
    <property type="term" value="P:spliceosomal snRNP assembly"/>
    <property type="evidence" value="ECO:0007669"/>
    <property type="project" value="InterPro"/>
</dbReference>
<evidence type="ECO:0000313" key="3">
    <source>
        <dbReference type="EMBL" id="PPQ65933.1"/>
    </source>
</evidence>
<proteinExistence type="inferred from homology"/>
<dbReference type="Pfam" id="PF04938">
    <property type="entry name" value="SIP1"/>
    <property type="match status" value="1"/>
</dbReference>
<dbReference type="GO" id="GO:0030532">
    <property type="term" value="C:small nuclear ribonucleoprotein complex"/>
    <property type="evidence" value="ECO:0007669"/>
    <property type="project" value="InterPro"/>
</dbReference>
<dbReference type="Proteomes" id="UP000284706">
    <property type="component" value="Unassembled WGS sequence"/>
</dbReference>
<dbReference type="GO" id="GO:0032797">
    <property type="term" value="C:SMN complex"/>
    <property type="evidence" value="ECO:0007669"/>
    <property type="project" value="TreeGrafter"/>
</dbReference>